<dbReference type="PANTHER" id="PTHR43823">
    <property type="entry name" value="SPORULATION PROTEIN YKVU"/>
    <property type="match status" value="1"/>
</dbReference>
<evidence type="ECO:0000256" key="7">
    <source>
        <dbReference type="ARBA" id="ARBA00023136"/>
    </source>
</evidence>
<evidence type="ECO:0000256" key="5">
    <source>
        <dbReference type="ARBA" id="ARBA00022692"/>
    </source>
</evidence>
<keyword evidence="4" id="KW-1003">Cell membrane</keyword>
<dbReference type="GO" id="GO:0015297">
    <property type="term" value="F:antiporter activity"/>
    <property type="evidence" value="ECO:0007669"/>
    <property type="project" value="InterPro"/>
</dbReference>
<dbReference type="InterPro" id="IPR002528">
    <property type="entry name" value="MATE_fam"/>
</dbReference>
<organism evidence="10 11">
    <name type="scientific">Grimontia celer</name>
    <dbReference type="NCBI Taxonomy" id="1796497"/>
    <lineage>
        <taxon>Bacteria</taxon>
        <taxon>Pseudomonadati</taxon>
        <taxon>Pseudomonadota</taxon>
        <taxon>Gammaproteobacteria</taxon>
        <taxon>Vibrionales</taxon>
        <taxon>Vibrionaceae</taxon>
        <taxon>Grimontia</taxon>
    </lineage>
</organism>
<comment type="subcellular location">
    <subcellularLocation>
        <location evidence="1">Cell inner membrane</location>
        <topology evidence="1">Multi-pass membrane protein</topology>
    </subcellularLocation>
</comment>
<evidence type="ECO:0000256" key="2">
    <source>
        <dbReference type="ARBA" id="ARBA00013489"/>
    </source>
</evidence>
<keyword evidence="7 9" id="KW-0472">Membrane</keyword>
<evidence type="ECO:0000313" key="11">
    <source>
        <dbReference type="Proteomes" id="UP000071641"/>
    </source>
</evidence>
<feature type="transmembrane region" description="Helical" evidence="9">
    <location>
        <begin position="241"/>
        <end position="262"/>
    </location>
</feature>
<evidence type="ECO:0000256" key="8">
    <source>
        <dbReference type="ARBA" id="ARBA00030855"/>
    </source>
</evidence>
<feature type="transmembrane region" description="Helical" evidence="9">
    <location>
        <begin position="403"/>
        <end position="427"/>
    </location>
</feature>
<proteinExistence type="predicted"/>
<dbReference type="InterPro" id="IPR051327">
    <property type="entry name" value="MATE_MepA_subfamily"/>
</dbReference>
<feature type="transmembrane region" description="Helical" evidence="9">
    <location>
        <begin position="63"/>
        <end position="83"/>
    </location>
</feature>
<dbReference type="AlphaFoldDB" id="A0A128FF26"/>
<feature type="transmembrane region" description="Helical" evidence="9">
    <location>
        <begin position="146"/>
        <end position="171"/>
    </location>
</feature>
<dbReference type="Proteomes" id="UP000071641">
    <property type="component" value="Unassembled WGS sequence"/>
</dbReference>
<dbReference type="GO" id="GO:0005886">
    <property type="term" value="C:plasma membrane"/>
    <property type="evidence" value="ECO:0007669"/>
    <property type="project" value="UniProtKB-SubCell"/>
</dbReference>
<dbReference type="Pfam" id="PF01554">
    <property type="entry name" value="MatE"/>
    <property type="match status" value="2"/>
</dbReference>
<evidence type="ECO:0000256" key="4">
    <source>
        <dbReference type="ARBA" id="ARBA00022475"/>
    </source>
</evidence>
<feature type="transmembrane region" description="Helical" evidence="9">
    <location>
        <begin position="464"/>
        <end position="483"/>
    </location>
</feature>
<dbReference type="STRING" id="1796497.GCE9029_04993"/>
<sequence>MILILITLKVTIVTTRHKVSPTSPLLHVKMVFSSRIMTIHYSLYTKIMTSKNRVLDAPIVPTFFYFAIPSFIGLVAISSASIVDGMFVGRFLGADALAAINLLIPYITFVFAVSLMIAIGGTVQAGEHIGKDELDKANAAFTQSMLGAFGFSASMAIISSIFSTELFYFLGAPVSLHPLMERYFSVLTVCMIVQLTTMVLYYFVRADGFPMLATAALMVGAATNITLDYVFLGILGLGIEWAAWATTFAQLLQLSVLIFYFAKPSRTLSLSKAGLEIRKFVSALINGASEFINEISVGIVIFTVHWLLMKNGGQEAVAGFSIANYILFVSMMMFYGVVDAIHILVSQNKGAGNLYRINRFMALAATTIVFISSALVYLCLVKPDTVTELFLTDLDEKASSHALSYIAIIWPCLMLSGINVLISAYFTAMQLPKQSAAIALSRGLVLPVSLIFGLVIFFKDQHFLTALPLAEFFTLLIACALFIRQQKHMNVKRPLATNNA</sequence>
<keyword evidence="3" id="KW-0813">Transport</keyword>
<reference evidence="11" key="1">
    <citation type="submission" date="2016-02" db="EMBL/GenBank/DDBJ databases">
        <authorList>
            <person name="Rodrigo-Torres Lidia"/>
            <person name="Arahal R.David."/>
        </authorList>
    </citation>
    <scope>NUCLEOTIDE SEQUENCE [LARGE SCALE GENOMIC DNA]</scope>
    <source>
        <strain evidence="11">CECT 9029</strain>
    </source>
</reference>
<feature type="transmembrane region" description="Helical" evidence="9">
    <location>
        <begin position="211"/>
        <end position="235"/>
    </location>
</feature>
<evidence type="ECO:0000256" key="6">
    <source>
        <dbReference type="ARBA" id="ARBA00022989"/>
    </source>
</evidence>
<keyword evidence="11" id="KW-1185">Reference proteome</keyword>
<feature type="transmembrane region" description="Helical" evidence="9">
    <location>
        <begin position="103"/>
        <end position="125"/>
    </location>
</feature>
<evidence type="ECO:0000313" key="10">
    <source>
        <dbReference type="EMBL" id="CZF85407.1"/>
    </source>
</evidence>
<feature type="transmembrane region" description="Helical" evidence="9">
    <location>
        <begin position="283"/>
        <end position="308"/>
    </location>
</feature>
<evidence type="ECO:0000256" key="1">
    <source>
        <dbReference type="ARBA" id="ARBA00004429"/>
    </source>
</evidence>
<evidence type="ECO:0000256" key="3">
    <source>
        <dbReference type="ARBA" id="ARBA00022448"/>
    </source>
</evidence>
<evidence type="ECO:0000256" key="9">
    <source>
        <dbReference type="SAM" id="Phobius"/>
    </source>
</evidence>
<name>A0A128FF26_9GAMM</name>
<accession>A0A128FF26</accession>
<feature type="transmembrane region" description="Helical" evidence="9">
    <location>
        <begin position="357"/>
        <end position="383"/>
    </location>
</feature>
<dbReference type="EMBL" id="FIZX01000011">
    <property type="protein sequence ID" value="CZF85407.1"/>
    <property type="molecule type" value="Genomic_DNA"/>
</dbReference>
<feature type="transmembrane region" description="Helical" evidence="9">
    <location>
        <begin position="320"/>
        <end position="345"/>
    </location>
</feature>
<gene>
    <name evidence="10" type="primary">mepA_6</name>
    <name evidence="10" type="ORF">GCE9029_04993</name>
</gene>
<dbReference type="PANTHER" id="PTHR43823:SF3">
    <property type="entry name" value="MULTIDRUG EXPORT PROTEIN MEPA"/>
    <property type="match status" value="1"/>
</dbReference>
<dbReference type="PIRSF" id="PIRSF006603">
    <property type="entry name" value="DinF"/>
    <property type="match status" value="1"/>
</dbReference>
<dbReference type="InterPro" id="IPR048279">
    <property type="entry name" value="MdtK-like"/>
</dbReference>
<protein>
    <recommendedName>
        <fullName evidence="2">Multidrug resistance protein NorM</fullName>
    </recommendedName>
    <alternativeName>
        <fullName evidence="8">Na(+)/drug antiporter</fullName>
    </alternativeName>
</protein>
<keyword evidence="5 9" id="KW-0812">Transmembrane</keyword>
<feature type="transmembrane region" description="Helical" evidence="9">
    <location>
        <begin position="439"/>
        <end position="458"/>
    </location>
</feature>
<dbReference type="GO" id="GO:0042910">
    <property type="term" value="F:xenobiotic transmembrane transporter activity"/>
    <property type="evidence" value="ECO:0007669"/>
    <property type="project" value="InterPro"/>
</dbReference>
<keyword evidence="6 9" id="KW-1133">Transmembrane helix</keyword>
<feature type="transmembrane region" description="Helical" evidence="9">
    <location>
        <begin position="183"/>
        <end position="204"/>
    </location>
</feature>